<evidence type="ECO:0000256" key="2">
    <source>
        <dbReference type="ARBA" id="ARBA00022695"/>
    </source>
</evidence>
<dbReference type="Proteomes" id="UP000244240">
    <property type="component" value="Unassembled WGS sequence"/>
</dbReference>
<keyword evidence="4" id="KW-1185">Reference proteome</keyword>
<sequence length="233" mass="26347">MNVGIILAAGAGSRFGADKPKQFTLIDGKPVVYYTLKSFVDAGLLDKILVVLSTPYMELGEEILNRYFSHYSEEIHLCEGGTTRQESLFNGVKYAIDIFEKKDLKVVSHCAARPLLPKPVIQKNLELLEKGKSVDTVKRVYDTMLYTNDRGKTEFIDRDRLFTGLTPQSFYACNYMEAFRRVKDRLSEFTCACSLMLGAGYETVLYVTDSPIHKITVKEDVNIIKHHLGEWGA</sequence>
<dbReference type="InterPro" id="IPR034683">
    <property type="entry name" value="IspD/TarI"/>
</dbReference>
<dbReference type="PANTHER" id="PTHR32125">
    <property type="entry name" value="2-C-METHYL-D-ERYTHRITOL 4-PHOSPHATE CYTIDYLYLTRANSFERASE, CHLOROPLASTIC"/>
    <property type="match status" value="1"/>
</dbReference>
<dbReference type="CDD" id="cd02516">
    <property type="entry name" value="CDP-ME_synthetase"/>
    <property type="match status" value="1"/>
</dbReference>
<keyword evidence="2 3" id="KW-0548">Nucleotidyltransferase</keyword>
<evidence type="ECO:0000313" key="4">
    <source>
        <dbReference type="Proteomes" id="UP000244240"/>
    </source>
</evidence>
<evidence type="ECO:0000256" key="1">
    <source>
        <dbReference type="ARBA" id="ARBA00022679"/>
    </source>
</evidence>
<dbReference type="InterPro" id="IPR029044">
    <property type="entry name" value="Nucleotide-diphossugar_trans"/>
</dbReference>
<dbReference type="EMBL" id="QBKR01000006">
    <property type="protein sequence ID" value="PTX61809.1"/>
    <property type="molecule type" value="Genomic_DNA"/>
</dbReference>
<dbReference type="RefSeq" id="WP_170109521.1">
    <property type="nucleotide sequence ID" value="NZ_QBKR01000006.1"/>
</dbReference>
<dbReference type="Gene3D" id="3.90.550.10">
    <property type="entry name" value="Spore Coat Polysaccharide Biosynthesis Protein SpsA, Chain A"/>
    <property type="match status" value="1"/>
</dbReference>
<dbReference type="GO" id="GO:0050518">
    <property type="term" value="F:2-C-methyl-D-erythritol 4-phosphate cytidylyltransferase activity"/>
    <property type="evidence" value="ECO:0007669"/>
    <property type="project" value="TreeGrafter"/>
</dbReference>
<dbReference type="InterPro" id="IPR050088">
    <property type="entry name" value="IspD/TarI_cytidylyltransf_bact"/>
</dbReference>
<evidence type="ECO:0000313" key="3">
    <source>
        <dbReference type="EMBL" id="PTX61809.1"/>
    </source>
</evidence>
<proteinExistence type="predicted"/>
<keyword evidence="1 3" id="KW-0808">Transferase</keyword>
<comment type="caution">
    <text evidence="3">The sequence shown here is derived from an EMBL/GenBank/DDBJ whole genome shotgun (WGS) entry which is preliminary data.</text>
</comment>
<name>A0A2T6C0G1_9BACL</name>
<dbReference type="PANTHER" id="PTHR32125:SF8">
    <property type="entry name" value="RIBITOL-5-PHOSPHATE CYTIDYLYLTRANSFERASE"/>
    <property type="match status" value="1"/>
</dbReference>
<gene>
    <name evidence="3" type="ORF">C8P63_10661</name>
</gene>
<dbReference type="AlphaFoldDB" id="A0A2T6C0G1"/>
<reference evidence="3 4" key="1">
    <citation type="submission" date="2018-04" db="EMBL/GenBank/DDBJ databases">
        <title>Genomic Encyclopedia of Archaeal and Bacterial Type Strains, Phase II (KMG-II): from individual species to whole genera.</title>
        <authorList>
            <person name="Goeker M."/>
        </authorList>
    </citation>
    <scope>NUCLEOTIDE SEQUENCE [LARGE SCALE GENOMIC DNA]</scope>
    <source>
        <strain evidence="3 4">DSM 45787</strain>
    </source>
</reference>
<dbReference type="Pfam" id="PF01128">
    <property type="entry name" value="IspD"/>
    <property type="match status" value="1"/>
</dbReference>
<accession>A0A2T6C0G1</accession>
<dbReference type="SUPFAM" id="SSF53448">
    <property type="entry name" value="Nucleotide-diphospho-sugar transferases"/>
    <property type="match status" value="1"/>
</dbReference>
<protein>
    <submittedName>
        <fullName evidence="3">2-C-methyl-D-erythritol 4-phosphate cytidylyltransferase</fullName>
    </submittedName>
</protein>
<organism evidence="3 4">
    <name type="scientific">Melghirimyces profundicolus</name>
    <dbReference type="NCBI Taxonomy" id="1242148"/>
    <lineage>
        <taxon>Bacteria</taxon>
        <taxon>Bacillati</taxon>
        <taxon>Bacillota</taxon>
        <taxon>Bacilli</taxon>
        <taxon>Bacillales</taxon>
        <taxon>Thermoactinomycetaceae</taxon>
        <taxon>Melghirimyces</taxon>
    </lineage>
</organism>